<dbReference type="SUPFAM" id="SSF88659">
    <property type="entry name" value="Sigma3 and sigma4 domains of RNA polymerase sigma factors"/>
    <property type="match status" value="1"/>
</dbReference>
<feature type="domain" description="RNA polymerase sigma factor 70 region 4 type 2" evidence="1">
    <location>
        <begin position="66"/>
        <end position="108"/>
    </location>
</feature>
<dbReference type="AlphaFoldDB" id="A0A6H1ZSZ2"/>
<dbReference type="InterPro" id="IPR014284">
    <property type="entry name" value="RNA_pol_sigma-70_dom"/>
</dbReference>
<reference evidence="2" key="1">
    <citation type="submission" date="2020-03" db="EMBL/GenBank/DDBJ databases">
        <title>The deep terrestrial virosphere.</title>
        <authorList>
            <person name="Holmfeldt K."/>
            <person name="Nilsson E."/>
            <person name="Simone D."/>
            <person name="Lopez-Fernandez M."/>
            <person name="Wu X."/>
            <person name="de Brujin I."/>
            <person name="Lundin D."/>
            <person name="Andersson A."/>
            <person name="Bertilsson S."/>
            <person name="Dopson M."/>
        </authorList>
    </citation>
    <scope>NUCLEOTIDE SEQUENCE</scope>
    <source>
        <strain evidence="3">MM415A00749</strain>
        <strain evidence="2">TM448A01809</strain>
        <strain evidence="4">TM448B00837</strain>
    </source>
</reference>
<evidence type="ECO:0000313" key="4">
    <source>
        <dbReference type="EMBL" id="QJH96818.1"/>
    </source>
</evidence>
<gene>
    <name evidence="3" type="ORF">MM415A00749_0019</name>
    <name evidence="2" type="ORF">TM448A01809_0004</name>
    <name evidence="4" type="ORF">TM448B00837_0020</name>
</gene>
<dbReference type="Gene3D" id="1.10.10.10">
    <property type="entry name" value="Winged helix-like DNA-binding domain superfamily/Winged helix DNA-binding domain"/>
    <property type="match status" value="1"/>
</dbReference>
<organism evidence="2">
    <name type="scientific">viral metagenome</name>
    <dbReference type="NCBI Taxonomy" id="1070528"/>
    <lineage>
        <taxon>unclassified sequences</taxon>
        <taxon>metagenomes</taxon>
        <taxon>organismal metagenomes</taxon>
    </lineage>
</organism>
<sequence length="116" mass="13385">MNCLDCDKRKYCSSLCASAEEYVNQDYGGYTLWNVGDMDSFDSSMSIDKMTSFGDIPEEWLDSLSSPRQREILELYYNEGKTQKYIADLLRLSVGTVATYLKRGRLMLKKYLSIKD</sequence>
<dbReference type="GO" id="GO:0003677">
    <property type="term" value="F:DNA binding"/>
    <property type="evidence" value="ECO:0007669"/>
    <property type="project" value="InterPro"/>
</dbReference>
<dbReference type="EMBL" id="MT142415">
    <property type="protein sequence ID" value="QJA80291.1"/>
    <property type="molecule type" value="Genomic_DNA"/>
</dbReference>
<dbReference type="Pfam" id="PF08281">
    <property type="entry name" value="Sigma70_r4_2"/>
    <property type="match status" value="1"/>
</dbReference>
<dbReference type="InterPro" id="IPR036388">
    <property type="entry name" value="WH-like_DNA-bd_sf"/>
</dbReference>
<dbReference type="InterPro" id="IPR013249">
    <property type="entry name" value="RNA_pol_sigma70_r4_t2"/>
</dbReference>
<dbReference type="GO" id="GO:0006352">
    <property type="term" value="P:DNA-templated transcription initiation"/>
    <property type="evidence" value="ECO:0007669"/>
    <property type="project" value="InterPro"/>
</dbReference>
<proteinExistence type="predicted"/>
<evidence type="ECO:0000313" key="3">
    <source>
        <dbReference type="EMBL" id="QJA80291.1"/>
    </source>
</evidence>
<name>A0A6H1ZSZ2_9ZZZZ</name>
<protein>
    <submittedName>
        <fullName evidence="2">Putative sigma-70 region domain containing protein</fullName>
    </submittedName>
</protein>
<dbReference type="InterPro" id="IPR013324">
    <property type="entry name" value="RNA_pol_sigma_r3/r4-like"/>
</dbReference>
<accession>A0A6H1ZSZ2</accession>
<dbReference type="NCBIfam" id="TIGR02937">
    <property type="entry name" value="sigma70-ECF"/>
    <property type="match status" value="1"/>
</dbReference>
<evidence type="ECO:0000313" key="2">
    <source>
        <dbReference type="EMBL" id="QJA50531.1"/>
    </source>
</evidence>
<evidence type="ECO:0000259" key="1">
    <source>
        <dbReference type="Pfam" id="PF08281"/>
    </source>
</evidence>
<dbReference type="EMBL" id="MT144663">
    <property type="protein sequence ID" value="QJH96818.1"/>
    <property type="molecule type" value="Genomic_DNA"/>
</dbReference>
<dbReference type="CDD" id="cd06171">
    <property type="entry name" value="Sigma70_r4"/>
    <property type="match status" value="1"/>
</dbReference>
<dbReference type="GO" id="GO:0016987">
    <property type="term" value="F:sigma factor activity"/>
    <property type="evidence" value="ECO:0007669"/>
    <property type="project" value="InterPro"/>
</dbReference>
<dbReference type="EMBL" id="MT144201">
    <property type="protein sequence ID" value="QJA50531.1"/>
    <property type="molecule type" value="Genomic_DNA"/>
</dbReference>